<feature type="transmembrane region" description="Helical" evidence="1">
    <location>
        <begin position="853"/>
        <end position="875"/>
    </location>
</feature>
<keyword evidence="1" id="KW-0812">Transmembrane</keyword>
<gene>
    <name evidence="2" type="ORF">ACFPXP_03180</name>
</gene>
<protein>
    <submittedName>
        <fullName evidence="2">Efflux RND transporter permease subunit</fullName>
    </submittedName>
</protein>
<dbReference type="PRINTS" id="PR00702">
    <property type="entry name" value="ACRIFLAVINRP"/>
</dbReference>
<dbReference type="PANTHER" id="PTHR32063">
    <property type="match status" value="1"/>
</dbReference>
<dbReference type="InterPro" id="IPR001036">
    <property type="entry name" value="Acrflvin-R"/>
</dbReference>
<dbReference type="PANTHER" id="PTHR32063:SF0">
    <property type="entry name" value="SWARMING MOTILITY PROTEIN SWRC"/>
    <property type="match status" value="1"/>
</dbReference>
<keyword evidence="1" id="KW-1133">Transmembrane helix</keyword>
<organism evidence="2 3">
    <name type="scientific">Marinicrinis lubricantis</name>
    <dbReference type="NCBI Taxonomy" id="2086470"/>
    <lineage>
        <taxon>Bacteria</taxon>
        <taxon>Bacillati</taxon>
        <taxon>Bacillota</taxon>
        <taxon>Bacilli</taxon>
        <taxon>Bacillales</taxon>
        <taxon>Paenibacillaceae</taxon>
    </lineage>
</organism>
<dbReference type="InterPro" id="IPR027463">
    <property type="entry name" value="AcrB_DN_DC_subdom"/>
</dbReference>
<feature type="transmembrane region" description="Helical" evidence="1">
    <location>
        <begin position="955"/>
        <end position="982"/>
    </location>
</feature>
<keyword evidence="3" id="KW-1185">Reference proteome</keyword>
<accession>A0ABW1IK48</accession>
<keyword evidence="1" id="KW-0472">Membrane</keyword>
<feature type="transmembrane region" description="Helical" evidence="1">
    <location>
        <begin position="827"/>
        <end position="846"/>
    </location>
</feature>
<feature type="transmembrane region" description="Helical" evidence="1">
    <location>
        <begin position="326"/>
        <end position="345"/>
    </location>
</feature>
<dbReference type="Gene3D" id="3.30.70.1440">
    <property type="entry name" value="Multidrug efflux transporter AcrB pore domain"/>
    <property type="match status" value="1"/>
</dbReference>
<feature type="transmembrane region" description="Helical" evidence="1">
    <location>
        <begin position="12"/>
        <end position="31"/>
    </location>
</feature>
<feature type="transmembrane region" description="Helical" evidence="1">
    <location>
        <begin position="922"/>
        <end position="943"/>
    </location>
</feature>
<dbReference type="SUPFAM" id="SSF82693">
    <property type="entry name" value="Multidrug efflux transporter AcrB pore domain, PN1, PN2, PC1 and PC2 subdomains"/>
    <property type="match status" value="2"/>
</dbReference>
<feature type="transmembrane region" description="Helical" evidence="1">
    <location>
        <begin position="508"/>
        <end position="528"/>
    </location>
</feature>
<dbReference type="SUPFAM" id="SSF82714">
    <property type="entry name" value="Multidrug efflux transporter AcrB TolC docking domain, DN and DC subdomains"/>
    <property type="match status" value="1"/>
</dbReference>
<dbReference type="Gene3D" id="3.30.70.1320">
    <property type="entry name" value="Multidrug efflux transporter AcrB pore domain like"/>
    <property type="match status" value="1"/>
</dbReference>
<dbReference type="SUPFAM" id="SSF82866">
    <property type="entry name" value="Multidrug efflux transporter AcrB transmembrane domain"/>
    <property type="match status" value="2"/>
</dbReference>
<evidence type="ECO:0000313" key="3">
    <source>
        <dbReference type="Proteomes" id="UP001596250"/>
    </source>
</evidence>
<evidence type="ECO:0000313" key="2">
    <source>
        <dbReference type="EMBL" id="MFC5985441.1"/>
    </source>
</evidence>
<feature type="transmembrane region" description="Helical" evidence="1">
    <location>
        <begin position="352"/>
        <end position="369"/>
    </location>
</feature>
<comment type="caution">
    <text evidence="2">The sequence shown here is derived from an EMBL/GenBank/DDBJ whole genome shotgun (WGS) entry which is preliminary data.</text>
</comment>
<dbReference type="Proteomes" id="UP001596250">
    <property type="component" value="Unassembled WGS sequence"/>
</dbReference>
<sequence length="1002" mass="108182">MTWFTKWAFKNKAAIILLIFMSIGIGIMSYAKMPMELLPEADNPQITITAIGPGYNAKSMEQQVTSPLEDSLQFVKGKTEMLSTSGDGYSQINLFYDSKMDLKEAKQEAQEAISAVQLPEGVMKPYVLLLNTSMIPVAQITVAFDDGLTDENMKLAETTIVNELKKIKGVAGVSLYGKTSPNVMIVPNQEKLTELGIPAQTLFGVLQGQNISASIGEQTIDNLSGNIQVTSQVNDLATLENLPVVPGVLLKDVAAVQVDSSQESVSRMNGKEILALDITKESTANQVAVGKALEERIAELNEEIPNVDIDVILNLADTIQSSVQHMMQEVLLGALFATIVILLFLRNFKATLITIVSIPLSLGITLYLLDLSGITLNIITLGGVAVAVGRLVDDSIVVIENIFRRMQKESFSIQMVIDATKEVAGAITSSTITTVAVFLPMGLLRGSLQAFLLPFALTISYSLLASLLVALTVVPILSFWLLKNSKMKEHEGPKRFNAFLKWNLNHKWVPIVLAVVLFVGSIGAYIAMPKGALDASDASYVTANLQYPSDTPVETVLEKGGQLEQFLMEQEEAEFVIMSNGNSAEAAQWGSVTSPTLVSYTIVVKKGTDAENLIEHIEAQKSEYEGADLSVATMSLMSGSSTSIYVDFLGGTEEERAAAAQAAMEKIQDVEGVLKVSSNMEETKPVFSFEVDPALANAQEVASQLQMMMNPIPIGQMTLNDNTSQVYVDALIQPKTQQDLNRLQISTAEGVKPISEVAELVMREEASSLYHQSGKNYVRVTAQVDPEKVSVVGADITKVTNDIELPGDVEMKVGGASADQSQDFIDLFVTMLISIGIVYLIMVITFKTLRAPIAILISLPLAFIGAVVGLIVTGITPDFTAAFGALMLIGIVVTNAIVLIDKVKQNEEHMTIRDSIVEAASVRMRPILMTAIATICAMMPLLFSKTEEGSIVSQSLATVVIGGLASATVLTLVIVPVFYEMLYFRKSKKQRKAAAQGAASSM</sequence>
<feature type="transmembrane region" description="Helical" evidence="1">
    <location>
        <begin position="375"/>
        <end position="403"/>
    </location>
</feature>
<name>A0ABW1IK48_9BACL</name>
<reference evidence="3" key="1">
    <citation type="journal article" date="2019" name="Int. J. Syst. Evol. Microbiol.">
        <title>The Global Catalogue of Microorganisms (GCM) 10K type strain sequencing project: providing services to taxonomists for standard genome sequencing and annotation.</title>
        <authorList>
            <consortium name="The Broad Institute Genomics Platform"/>
            <consortium name="The Broad Institute Genome Sequencing Center for Infectious Disease"/>
            <person name="Wu L."/>
            <person name="Ma J."/>
        </authorList>
    </citation>
    <scope>NUCLEOTIDE SEQUENCE [LARGE SCALE GENOMIC DNA]</scope>
    <source>
        <strain evidence="3">CCM 8749</strain>
    </source>
</reference>
<feature type="transmembrane region" description="Helical" evidence="1">
    <location>
        <begin position="881"/>
        <end position="901"/>
    </location>
</feature>
<feature type="transmembrane region" description="Helical" evidence="1">
    <location>
        <begin position="423"/>
        <end position="443"/>
    </location>
</feature>
<dbReference type="Gene3D" id="3.30.2090.10">
    <property type="entry name" value="Multidrug efflux transporter AcrB TolC docking domain, DN and DC subdomains"/>
    <property type="match status" value="2"/>
</dbReference>
<proteinExistence type="predicted"/>
<evidence type="ECO:0000256" key="1">
    <source>
        <dbReference type="SAM" id="Phobius"/>
    </source>
</evidence>
<dbReference type="Pfam" id="PF00873">
    <property type="entry name" value="ACR_tran"/>
    <property type="match status" value="1"/>
</dbReference>
<dbReference type="RefSeq" id="WP_379892283.1">
    <property type="nucleotide sequence ID" value="NZ_CBCSCT010000050.1"/>
</dbReference>
<feature type="transmembrane region" description="Helical" evidence="1">
    <location>
        <begin position="455"/>
        <end position="482"/>
    </location>
</feature>
<dbReference type="EMBL" id="JBHSQV010000026">
    <property type="protein sequence ID" value="MFC5985441.1"/>
    <property type="molecule type" value="Genomic_DNA"/>
</dbReference>
<dbReference type="Gene3D" id="1.20.1640.10">
    <property type="entry name" value="Multidrug efflux transporter AcrB transmembrane domain"/>
    <property type="match status" value="2"/>
</dbReference>
<dbReference type="Gene3D" id="3.30.70.1430">
    <property type="entry name" value="Multidrug efflux transporter AcrB pore domain"/>
    <property type="match status" value="2"/>
</dbReference>